<dbReference type="Proteomes" id="UP000516437">
    <property type="component" value="Chromosome 1"/>
</dbReference>
<dbReference type="AlphaFoldDB" id="A0A6A1WLV2"/>
<sequence length="148" mass="16882">MDFSFPITAKHRFDTCFKRKIKNLQSKCKQKQQKPPCSWDQIKNLFTCTNRRTCSYSLVTSACPSKIAAASHSKLGSSCNSICRFKDVVHRKTRVVHKVDNSPVRGTVSRNWAIESESCHQVLNSVCIRVEEIQWGSTYSYSSKGMQL</sequence>
<evidence type="ECO:0000313" key="1">
    <source>
        <dbReference type="EMBL" id="KAB1226259.1"/>
    </source>
</evidence>
<name>A0A6A1WLV2_9ROSI</name>
<proteinExistence type="predicted"/>
<evidence type="ECO:0000313" key="2">
    <source>
        <dbReference type="Proteomes" id="UP000516437"/>
    </source>
</evidence>
<keyword evidence="2" id="KW-1185">Reference proteome</keyword>
<reference evidence="1 2" key="1">
    <citation type="journal article" date="2019" name="Plant Biotechnol. J.">
        <title>The red bayberry genome and genetic basis of sex determination.</title>
        <authorList>
            <person name="Jia H.M."/>
            <person name="Jia H.J."/>
            <person name="Cai Q.L."/>
            <person name="Wang Y."/>
            <person name="Zhao H.B."/>
            <person name="Yang W.F."/>
            <person name="Wang G.Y."/>
            <person name="Li Y.H."/>
            <person name="Zhan D.L."/>
            <person name="Shen Y.T."/>
            <person name="Niu Q.F."/>
            <person name="Chang L."/>
            <person name="Qiu J."/>
            <person name="Zhao L."/>
            <person name="Xie H.B."/>
            <person name="Fu W.Y."/>
            <person name="Jin J."/>
            <person name="Li X.W."/>
            <person name="Jiao Y."/>
            <person name="Zhou C.C."/>
            <person name="Tu T."/>
            <person name="Chai C.Y."/>
            <person name="Gao J.L."/>
            <person name="Fan L.J."/>
            <person name="van de Weg E."/>
            <person name="Wang J.Y."/>
            <person name="Gao Z.S."/>
        </authorList>
    </citation>
    <scope>NUCLEOTIDE SEQUENCE [LARGE SCALE GENOMIC DNA]</scope>
    <source>
        <tissue evidence="1">Leaves</tissue>
    </source>
</reference>
<protein>
    <submittedName>
        <fullName evidence="1">Uncharacterized protein</fullName>
    </submittedName>
</protein>
<accession>A0A6A1WLV2</accession>
<organism evidence="1 2">
    <name type="scientific">Morella rubra</name>
    <name type="common">Chinese bayberry</name>
    <dbReference type="NCBI Taxonomy" id="262757"/>
    <lineage>
        <taxon>Eukaryota</taxon>
        <taxon>Viridiplantae</taxon>
        <taxon>Streptophyta</taxon>
        <taxon>Embryophyta</taxon>
        <taxon>Tracheophyta</taxon>
        <taxon>Spermatophyta</taxon>
        <taxon>Magnoliopsida</taxon>
        <taxon>eudicotyledons</taxon>
        <taxon>Gunneridae</taxon>
        <taxon>Pentapetalae</taxon>
        <taxon>rosids</taxon>
        <taxon>fabids</taxon>
        <taxon>Fagales</taxon>
        <taxon>Myricaceae</taxon>
        <taxon>Morella</taxon>
    </lineage>
</organism>
<dbReference type="EMBL" id="RXIC02000019">
    <property type="protein sequence ID" value="KAB1226259.1"/>
    <property type="molecule type" value="Genomic_DNA"/>
</dbReference>
<comment type="caution">
    <text evidence="1">The sequence shown here is derived from an EMBL/GenBank/DDBJ whole genome shotgun (WGS) entry which is preliminary data.</text>
</comment>
<gene>
    <name evidence="1" type="ORF">CJ030_MR1G019574</name>
</gene>